<protein>
    <submittedName>
        <fullName evidence="12">Type VII secretion protein EccB</fullName>
    </submittedName>
</protein>
<keyword evidence="9 11" id="KW-0472">Membrane</keyword>
<dbReference type="EMBL" id="FTNT01000006">
    <property type="protein sequence ID" value="SIS02644.1"/>
    <property type="molecule type" value="Genomic_DNA"/>
</dbReference>
<comment type="similarity">
    <text evidence="2">Belongs to the EccB family.</text>
</comment>
<evidence type="ECO:0000256" key="10">
    <source>
        <dbReference type="SAM" id="MobiDB-lite"/>
    </source>
</evidence>
<sequence length="486" mass="49709">MPAPLTTRAQVNGYRFLLRRLEHALVRRDVRMLHDPMRSQLRALLVGTVLGILVLGGCGVYGIIKPQGTVGDAKIVLGKGSGALFVVLGDTLHPVLNLASARLITGSDEAPKSVAENKLSNYPRGPLLGIPGAPASLPGPRSGVDSTWSVCDTTSGDTVTQTVSTAPAELGAGIRAAGPADAALVRPDGSEQTYLIYDGKRARVDTGSVPVQRGLGLEGQTPRPISAGLFNTFTEVDPLTVPVIAGRGAPGPLGRGDAPVGSVIKVPGLDGAVSYYVVLSGGVQRISQVVADIVRLADPSGSAEVVSVAPGALSGVRTVQSLPVADFPQSTPQPADPTADPVLCSSWSRERDADASTRFLIGRGLPLASGATPVTLTTADGGGEGTDQVYVPPGTGQFVQLTGSEPDSTRAESLFYVSDAGVRYGIADADTAKVLGLGDKPVRAPWAMVSLLAAGPSLSRNGALVSHDGMGPDPDGRVATLPPQGN</sequence>
<evidence type="ECO:0000256" key="11">
    <source>
        <dbReference type="SAM" id="Phobius"/>
    </source>
</evidence>
<gene>
    <name evidence="12" type="ORF">SAMN05445060_2199</name>
</gene>
<keyword evidence="7" id="KW-0067">ATP-binding</keyword>
<dbReference type="PANTHER" id="PTHR40765">
    <property type="entry name" value="ESX-2 SECRETION SYSTEM ATPASE ECCB2"/>
    <property type="match status" value="1"/>
</dbReference>
<evidence type="ECO:0000256" key="6">
    <source>
        <dbReference type="ARBA" id="ARBA00022801"/>
    </source>
</evidence>
<accession>A0A1N7FQV2</accession>
<evidence type="ECO:0000256" key="3">
    <source>
        <dbReference type="ARBA" id="ARBA00022475"/>
    </source>
</evidence>
<evidence type="ECO:0000313" key="12">
    <source>
        <dbReference type="EMBL" id="SIS02644.1"/>
    </source>
</evidence>
<feature type="transmembrane region" description="Helical" evidence="11">
    <location>
        <begin position="41"/>
        <end position="64"/>
    </location>
</feature>
<dbReference type="Gene3D" id="2.40.50.910">
    <property type="entry name" value="Type VII secretion system EccB, repeat 3 domain"/>
    <property type="match status" value="1"/>
</dbReference>
<dbReference type="OrthoDB" id="3847604at2"/>
<comment type="subcellular location">
    <subcellularLocation>
        <location evidence="1">Cell membrane</location>
        <topology evidence="1">Single-pass membrane protein</topology>
    </subcellularLocation>
</comment>
<evidence type="ECO:0000256" key="4">
    <source>
        <dbReference type="ARBA" id="ARBA00022692"/>
    </source>
</evidence>
<dbReference type="Gene3D" id="3.30.2390.20">
    <property type="entry name" value="Type VII secretion system EccB, repeat 1 domain"/>
    <property type="match status" value="1"/>
</dbReference>
<keyword evidence="3" id="KW-1003">Cell membrane</keyword>
<keyword evidence="8 11" id="KW-1133">Transmembrane helix</keyword>
<dbReference type="InterPro" id="IPR042485">
    <property type="entry name" value="T7SS_EccB_R3"/>
</dbReference>
<evidence type="ECO:0000256" key="5">
    <source>
        <dbReference type="ARBA" id="ARBA00022741"/>
    </source>
</evidence>
<dbReference type="AlphaFoldDB" id="A0A1N7FQV2"/>
<keyword evidence="4 11" id="KW-0812">Transmembrane</keyword>
<dbReference type="PANTHER" id="PTHR40765:SF2">
    <property type="entry name" value="ESX-2 SECRETION SYSTEM ATPASE ECCB2"/>
    <property type="match status" value="1"/>
</dbReference>
<dbReference type="Proteomes" id="UP000186218">
    <property type="component" value="Unassembled WGS sequence"/>
</dbReference>
<evidence type="ECO:0000256" key="2">
    <source>
        <dbReference type="ARBA" id="ARBA00008149"/>
    </source>
</evidence>
<dbReference type="GO" id="GO:0005524">
    <property type="term" value="F:ATP binding"/>
    <property type="evidence" value="ECO:0007669"/>
    <property type="project" value="UniProtKB-KW"/>
</dbReference>
<name>A0A1N7FQV2_9NOCA</name>
<reference evidence="12 13" key="1">
    <citation type="submission" date="2017-01" db="EMBL/GenBank/DDBJ databases">
        <authorList>
            <person name="Mah S.A."/>
            <person name="Swanson W.J."/>
            <person name="Moy G.W."/>
            <person name="Vacquier V.D."/>
        </authorList>
    </citation>
    <scope>NUCLEOTIDE SEQUENCE [LARGE SCALE GENOMIC DNA]</scope>
    <source>
        <strain evidence="12 13">CPCC 203464</strain>
    </source>
</reference>
<feature type="region of interest" description="Disordered" evidence="10">
    <location>
        <begin position="463"/>
        <end position="486"/>
    </location>
</feature>
<evidence type="ECO:0000256" key="9">
    <source>
        <dbReference type="ARBA" id="ARBA00023136"/>
    </source>
</evidence>
<dbReference type="GO" id="GO:0016787">
    <property type="term" value="F:hydrolase activity"/>
    <property type="evidence" value="ECO:0007669"/>
    <property type="project" value="UniProtKB-KW"/>
</dbReference>
<dbReference type="Pfam" id="PF05108">
    <property type="entry name" value="T7SS_ESX1_EccB"/>
    <property type="match status" value="1"/>
</dbReference>
<dbReference type="GO" id="GO:0005576">
    <property type="term" value="C:extracellular region"/>
    <property type="evidence" value="ECO:0007669"/>
    <property type="project" value="TreeGrafter"/>
</dbReference>
<proteinExistence type="inferred from homology"/>
<dbReference type="GO" id="GO:0005886">
    <property type="term" value="C:plasma membrane"/>
    <property type="evidence" value="ECO:0007669"/>
    <property type="project" value="UniProtKB-SubCell"/>
</dbReference>
<evidence type="ECO:0000256" key="8">
    <source>
        <dbReference type="ARBA" id="ARBA00022989"/>
    </source>
</evidence>
<keyword evidence="5" id="KW-0547">Nucleotide-binding</keyword>
<dbReference type="RefSeq" id="WP_076479457.1">
    <property type="nucleotide sequence ID" value="NZ_FTNT01000006.1"/>
</dbReference>
<keyword evidence="13" id="KW-1185">Reference proteome</keyword>
<dbReference type="InterPro" id="IPR044857">
    <property type="entry name" value="T7SS_EccB_R1"/>
</dbReference>
<evidence type="ECO:0000313" key="13">
    <source>
        <dbReference type="Proteomes" id="UP000186218"/>
    </source>
</evidence>
<dbReference type="InterPro" id="IPR007795">
    <property type="entry name" value="T7SS_EccB"/>
</dbReference>
<keyword evidence="6" id="KW-0378">Hydrolase</keyword>
<dbReference type="STRING" id="1344003.SAMN05445060_2199"/>
<evidence type="ECO:0000256" key="7">
    <source>
        <dbReference type="ARBA" id="ARBA00022840"/>
    </source>
</evidence>
<evidence type="ECO:0000256" key="1">
    <source>
        <dbReference type="ARBA" id="ARBA00004162"/>
    </source>
</evidence>
<dbReference type="NCBIfam" id="TIGR03919">
    <property type="entry name" value="T7SS_EccB"/>
    <property type="match status" value="1"/>
</dbReference>
<organism evidence="12 13">
    <name type="scientific">Williamsia sterculiae</name>
    <dbReference type="NCBI Taxonomy" id="1344003"/>
    <lineage>
        <taxon>Bacteria</taxon>
        <taxon>Bacillati</taxon>
        <taxon>Actinomycetota</taxon>
        <taxon>Actinomycetes</taxon>
        <taxon>Mycobacteriales</taxon>
        <taxon>Nocardiaceae</taxon>
        <taxon>Williamsia</taxon>
    </lineage>
</organism>